<evidence type="ECO:0000313" key="2">
    <source>
        <dbReference type="Proteomes" id="UP000237105"/>
    </source>
</evidence>
<gene>
    <name evidence="1" type="ORF">PanWU01x14_108320</name>
</gene>
<accession>A0A2P5CZV8</accession>
<sequence>MAIGVEDNNGLVLDRNRQLHLSPSLAQISYRSAFSTQFNLSNSSSSTSLVVSGKSFKLLSRCLHLLL</sequence>
<dbReference type="EMBL" id="JXTB01000078">
    <property type="protein sequence ID" value="PON66590.1"/>
    <property type="molecule type" value="Genomic_DNA"/>
</dbReference>
<comment type="caution">
    <text evidence="1">The sequence shown here is derived from an EMBL/GenBank/DDBJ whole genome shotgun (WGS) entry which is preliminary data.</text>
</comment>
<keyword evidence="2" id="KW-1185">Reference proteome</keyword>
<organism evidence="1 2">
    <name type="scientific">Parasponia andersonii</name>
    <name type="common">Sponia andersonii</name>
    <dbReference type="NCBI Taxonomy" id="3476"/>
    <lineage>
        <taxon>Eukaryota</taxon>
        <taxon>Viridiplantae</taxon>
        <taxon>Streptophyta</taxon>
        <taxon>Embryophyta</taxon>
        <taxon>Tracheophyta</taxon>
        <taxon>Spermatophyta</taxon>
        <taxon>Magnoliopsida</taxon>
        <taxon>eudicotyledons</taxon>
        <taxon>Gunneridae</taxon>
        <taxon>Pentapetalae</taxon>
        <taxon>rosids</taxon>
        <taxon>fabids</taxon>
        <taxon>Rosales</taxon>
        <taxon>Cannabaceae</taxon>
        <taxon>Parasponia</taxon>
    </lineage>
</organism>
<evidence type="ECO:0000313" key="1">
    <source>
        <dbReference type="EMBL" id="PON66590.1"/>
    </source>
</evidence>
<protein>
    <submittedName>
        <fullName evidence="1">Uncharacterized protein</fullName>
    </submittedName>
</protein>
<dbReference type="AlphaFoldDB" id="A0A2P5CZV8"/>
<proteinExistence type="predicted"/>
<name>A0A2P5CZV8_PARAD</name>
<dbReference type="Proteomes" id="UP000237105">
    <property type="component" value="Unassembled WGS sequence"/>
</dbReference>
<reference evidence="2" key="1">
    <citation type="submission" date="2016-06" db="EMBL/GenBank/DDBJ databases">
        <title>Parallel loss of symbiosis genes in relatives of nitrogen-fixing non-legume Parasponia.</title>
        <authorList>
            <person name="Van Velzen R."/>
            <person name="Holmer R."/>
            <person name="Bu F."/>
            <person name="Rutten L."/>
            <person name="Van Zeijl A."/>
            <person name="Liu W."/>
            <person name="Santuari L."/>
            <person name="Cao Q."/>
            <person name="Sharma T."/>
            <person name="Shen D."/>
            <person name="Roswanjaya Y."/>
            <person name="Wardhani T."/>
            <person name="Kalhor M.S."/>
            <person name="Jansen J."/>
            <person name="Van den Hoogen J."/>
            <person name="Gungor B."/>
            <person name="Hartog M."/>
            <person name="Hontelez J."/>
            <person name="Verver J."/>
            <person name="Yang W.-C."/>
            <person name="Schijlen E."/>
            <person name="Repin R."/>
            <person name="Schilthuizen M."/>
            <person name="Schranz E."/>
            <person name="Heidstra R."/>
            <person name="Miyata K."/>
            <person name="Fedorova E."/>
            <person name="Kohlen W."/>
            <person name="Bisseling T."/>
            <person name="Smit S."/>
            <person name="Geurts R."/>
        </authorList>
    </citation>
    <scope>NUCLEOTIDE SEQUENCE [LARGE SCALE GENOMIC DNA]</scope>
    <source>
        <strain evidence="2">cv. WU1-14</strain>
    </source>
</reference>